<proteinExistence type="inferred from homology"/>
<dbReference type="InterPro" id="IPR029063">
    <property type="entry name" value="SAM-dependent_MTases_sf"/>
</dbReference>
<dbReference type="Pfam" id="PF02086">
    <property type="entry name" value="MethyltransfD12"/>
    <property type="match status" value="1"/>
</dbReference>
<dbReference type="EC" id="2.1.1.72" evidence="2"/>
<dbReference type="InterPro" id="IPR012327">
    <property type="entry name" value="MeTrfase_D12"/>
</dbReference>
<name>A0ABT3HLL1_9FLAO</name>
<dbReference type="InterPro" id="IPR012263">
    <property type="entry name" value="M_m6A_EcoRV"/>
</dbReference>
<dbReference type="NCBIfam" id="TIGR00571">
    <property type="entry name" value="dam"/>
    <property type="match status" value="1"/>
</dbReference>
<dbReference type="PANTHER" id="PTHR30481:SF3">
    <property type="entry name" value="DNA ADENINE METHYLASE"/>
    <property type="match status" value="1"/>
</dbReference>
<evidence type="ECO:0000256" key="2">
    <source>
        <dbReference type="ARBA" id="ARBA00011900"/>
    </source>
</evidence>
<reference evidence="7" key="1">
    <citation type="submission" date="2022-10" db="EMBL/GenBank/DDBJ databases">
        <title>Chryseobacterium babae sp. nov. isolated from the gut of the beetle Oryctes rhinoceros, and Chryseobacterium kimseyorum sp. nov., isolated from a stick insect rearing cage.</title>
        <authorList>
            <person name="Shelomi M."/>
            <person name="Han C.-J."/>
            <person name="Chen W.-M."/>
            <person name="Chen H.-K."/>
            <person name="Liaw S.-J."/>
            <person name="Muhle E."/>
            <person name="Clermont D."/>
        </authorList>
    </citation>
    <scope>NUCLEOTIDE SEQUENCE</scope>
    <source>
        <strain evidence="7">WLa1L2M3</strain>
    </source>
</reference>
<evidence type="ECO:0000256" key="6">
    <source>
        <dbReference type="ARBA" id="ARBA00047942"/>
    </source>
</evidence>
<organism evidence="7 8">
    <name type="scientific">Chryseobacterium oryctis</name>
    <dbReference type="NCBI Taxonomy" id="2952618"/>
    <lineage>
        <taxon>Bacteria</taxon>
        <taxon>Pseudomonadati</taxon>
        <taxon>Bacteroidota</taxon>
        <taxon>Flavobacteriia</taxon>
        <taxon>Flavobacteriales</taxon>
        <taxon>Weeksellaceae</taxon>
        <taxon>Chryseobacterium group</taxon>
        <taxon>Chryseobacterium</taxon>
    </lineage>
</organism>
<comment type="similarity">
    <text evidence="1">Belongs to the N(4)/N(6)-methyltransferase family.</text>
</comment>
<dbReference type="Gene3D" id="3.40.50.150">
    <property type="entry name" value="Vaccinia Virus protein VP39"/>
    <property type="match status" value="1"/>
</dbReference>
<keyword evidence="3 7" id="KW-0489">Methyltransferase</keyword>
<dbReference type="Proteomes" id="UP001163719">
    <property type="component" value="Unassembled WGS sequence"/>
</dbReference>
<keyword evidence="5" id="KW-0949">S-adenosyl-L-methionine</keyword>
<dbReference type="SUPFAM" id="SSF53335">
    <property type="entry name" value="S-adenosyl-L-methionine-dependent methyltransferases"/>
    <property type="match status" value="1"/>
</dbReference>
<dbReference type="PANTHER" id="PTHR30481">
    <property type="entry name" value="DNA ADENINE METHYLASE"/>
    <property type="match status" value="1"/>
</dbReference>
<dbReference type="Gene3D" id="1.10.1020.10">
    <property type="entry name" value="Adenine-specific Methyltransferase, Domain 2"/>
    <property type="match status" value="1"/>
</dbReference>
<evidence type="ECO:0000256" key="1">
    <source>
        <dbReference type="ARBA" id="ARBA00006594"/>
    </source>
</evidence>
<keyword evidence="8" id="KW-1185">Reference proteome</keyword>
<accession>A0ABT3HLL1</accession>
<dbReference type="GO" id="GO:0032259">
    <property type="term" value="P:methylation"/>
    <property type="evidence" value="ECO:0007669"/>
    <property type="project" value="UniProtKB-KW"/>
</dbReference>
<dbReference type="EMBL" id="JAPDHV010000002">
    <property type="protein sequence ID" value="MCW3160662.1"/>
    <property type="molecule type" value="Genomic_DNA"/>
</dbReference>
<dbReference type="GO" id="GO:0009007">
    <property type="term" value="F:site-specific DNA-methyltransferase (adenine-specific) activity"/>
    <property type="evidence" value="ECO:0007669"/>
    <property type="project" value="UniProtKB-EC"/>
</dbReference>
<comment type="caution">
    <text evidence="7">The sequence shown here is derived from an EMBL/GenBank/DDBJ whole genome shotgun (WGS) entry which is preliminary data.</text>
</comment>
<gene>
    <name evidence="7" type="ORF">OH806_05200</name>
</gene>
<keyword evidence="4 7" id="KW-0808">Transferase</keyword>
<dbReference type="InterPro" id="IPR023095">
    <property type="entry name" value="Ade_MeTrfase_dom_2"/>
</dbReference>
<evidence type="ECO:0000256" key="4">
    <source>
        <dbReference type="ARBA" id="ARBA00022679"/>
    </source>
</evidence>
<dbReference type="PRINTS" id="PR00505">
    <property type="entry name" value="D12N6MTFRASE"/>
</dbReference>
<protein>
    <recommendedName>
        <fullName evidence="2">site-specific DNA-methyltransferase (adenine-specific)</fullName>
        <ecNumber evidence="2">2.1.1.72</ecNumber>
    </recommendedName>
</protein>
<evidence type="ECO:0000313" key="8">
    <source>
        <dbReference type="Proteomes" id="UP001163719"/>
    </source>
</evidence>
<dbReference type="RefSeq" id="WP_264742611.1">
    <property type="nucleotide sequence ID" value="NZ_JAPDHV010000002.1"/>
</dbReference>
<evidence type="ECO:0000256" key="3">
    <source>
        <dbReference type="ARBA" id="ARBA00022603"/>
    </source>
</evidence>
<evidence type="ECO:0000313" key="7">
    <source>
        <dbReference type="EMBL" id="MCW3160662.1"/>
    </source>
</evidence>
<evidence type="ECO:0000256" key="5">
    <source>
        <dbReference type="ARBA" id="ARBA00022691"/>
    </source>
</evidence>
<sequence>MKNSNIKPFLKWAGGKSQLMESLIGNLPSDFDSFDTYIEPFIGSGAMLFKVGCQFKNIKKFVIADKNEKLVNTYLSIKYDFKNFINELEKLKNTHNSIDNIDEKRDFFLENRAIFNSEINEKHKQAALFIYLNKTCFNGLYRVNKKNEFNVPFGKHKNPGIYDFENLKNIHKFLKKVTILNADYSKTEKYINGKTFFYFDPPYKPLTKTASFNSYNFEIFSDSEQERLSDFCKKINQKKDVFWLLSNSDMKNIDIENQYFDDLYKDFNIERVLAKRSINSKGTARGNITELLIKNY</sequence>
<comment type="catalytic activity">
    <reaction evidence="6">
        <text>a 2'-deoxyadenosine in DNA + S-adenosyl-L-methionine = an N(6)-methyl-2'-deoxyadenosine in DNA + S-adenosyl-L-homocysteine + H(+)</text>
        <dbReference type="Rhea" id="RHEA:15197"/>
        <dbReference type="Rhea" id="RHEA-COMP:12418"/>
        <dbReference type="Rhea" id="RHEA-COMP:12419"/>
        <dbReference type="ChEBI" id="CHEBI:15378"/>
        <dbReference type="ChEBI" id="CHEBI:57856"/>
        <dbReference type="ChEBI" id="CHEBI:59789"/>
        <dbReference type="ChEBI" id="CHEBI:90615"/>
        <dbReference type="ChEBI" id="CHEBI:90616"/>
        <dbReference type="EC" id="2.1.1.72"/>
    </reaction>
</comment>
<dbReference type="PIRSF" id="PIRSF000398">
    <property type="entry name" value="M_m6A_EcoRV"/>
    <property type="match status" value="1"/>
</dbReference>